<dbReference type="GO" id="GO:0005737">
    <property type="term" value="C:cytoplasm"/>
    <property type="evidence" value="ECO:0007669"/>
    <property type="project" value="UniProtKB-SubCell"/>
</dbReference>
<dbReference type="Pfam" id="PF14974">
    <property type="entry name" value="P_C10"/>
    <property type="match status" value="1"/>
</dbReference>
<reference evidence="5" key="2">
    <citation type="submission" date="2017-10" db="EMBL/GenBank/DDBJ databases">
        <title>Ladona fulva Genome sequencing and assembly.</title>
        <authorList>
            <person name="Murali S."/>
            <person name="Richards S."/>
            <person name="Bandaranaike D."/>
            <person name="Bellair M."/>
            <person name="Blankenburg K."/>
            <person name="Chao H."/>
            <person name="Dinh H."/>
            <person name="Doddapaneni H."/>
            <person name="Dugan-Rocha S."/>
            <person name="Elkadiri S."/>
            <person name="Gnanaolivu R."/>
            <person name="Hernandez B."/>
            <person name="Skinner E."/>
            <person name="Javaid M."/>
            <person name="Lee S."/>
            <person name="Li M."/>
            <person name="Ming W."/>
            <person name="Munidasa M."/>
            <person name="Muniz J."/>
            <person name="Nguyen L."/>
            <person name="Hughes D."/>
            <person name="Osuji N."/>
            <person name="Pu L.-L."/>
            <person name="Puazo M."/>
            <person name="Qu C."/>
            <person name="Quiroz J."/>
            <person name="Raj R."/>
            <person name="Weissenberger G."/>
            <person name="Xin Y."/>
            <person name="Zou X."/>
            <person name="Han Y."/>
            <person name="Worley K."/>
            <person name="Muzny D."/>
            <person name="Gibbs R."/>
        </authorList>
    </citation>
    <scope>NUCLEOTIDE SEQUENCE</scope>
    <source>
        <strain evidence="5">Sampled in the wild</strain>
    </source>
</reference>
<protein>
    <recommendedName>
        <fullName evidence="3">Protein C10</fullName>
    </recommendedName>
</protein>
<evidence type="ECO:0000256" key="3">
    <source>
        <dbReference type="ARBA" id="ARBA00020502"/>
    </source>
</evidence>
<dbReference type="GO" id="GO:0009791">
    <property type="term" value="P:post-embryonic development"/>
    <property type="evidence" value="ECO:0007669"/>
    <property type="project" value="TreeGrafter"/>
</dbReference>
<keyword evidence="4" id="KW-0963">Cytoplasm</keyword>
<keyword evidence="6" id="KW-1185">Reference proteome</keyword>
<comment type="subcellular location">
    <subcellularLocation>
        <location evidence="1">Cytoplasm</location>
    </subcellularLocation>
</comment>
<gene>
    <name evidence="5" type="ORF">J437_LFUL018689</name>
</gene>
<proteinExistence type="inferred from homology"/>
<dbReference type="Proteomes" id="UP000792457">
    <property type="component" value="Unassembled WGS sequence"/>
</dbReference>
<dbReference type="EMBL" id="KZ309435">
    <property type="protein sequence ID" value="KAG8238779.1"/>
    <property type="molecule type" value="Genomic_DNA"/>
</dbReference>
<dbReference type="InterPro" id="IPR026317">
    <property type="entry name" value="P_C10"/>
</dbReference>
<comment type="similarity">
    <text evidence="2">Belongs to the UPF0456 family.</text>
</comment>
<dbReference type="AlphaFoldDB" id="A0A8K0KNY5"/>
<evidence type="ECO:0000256" key="4">
    <source>
        <dbReference type="ARBA" id="ARBA00022490"/>
    </source>
</evidence>
<evidence type="ECO:0000256" key="1">
    <source>
        <dbReference type="ARBA" id="ARBA00004496"/>
    </source>
</evidence>
<sequence length="115" mass="12858">MSLAEFTGDRAKAALNEILEAINSSENSPKVEEAKENAGNDMLKMMQFVFPIVTQIEMDVIQKYGFAEGREGGIVQFAQIIRNLERDDQELALLHTKVRSYFLPPINIPTEASSP</sequence>
<comment type="caution">
    <text evidence="5">The sequence shown here is derived from an EMBL/GenBank/DDBJ whole genome shotgun (WGS) entry which is preliminary data.</text>
</comment>
<dbReference type="PANTHER" id="PTHR13463:SF3">
    <property type="entry name" value="PROTEIN C10"/>
    <property type="match status" value="1"/>
</dbReference>
<accession>A0A8K0KNY5</accession>
<dbReference type="OrthoDB" id="75738at2759"/>
<evidence type="ECO:0000256" key="2">
    <source>
        <dbReference type="ARBA" id="ARBA00007083"/>
    </source>
</evidence>
<name>A0A8K0KNY5_LADFU</name>
<organism evidence="5 6">
    <name type="scientific">Ladona fulva</name>
    <name type="common">Scarce chaser dragonfly</name>
    <name type="synonym">Libellula fulva</name>
    <dbReference type="NCBI Taxonomy" id="123851"/>
    <lineage>
        <taxon>Eukaryota</taxon>
        <taxon>Metazoa</taxon>
        <taxon>Ecdysozoa</taxon>
        <taxon>Arthropoda</taxon>
        <taxon>Hexapoda</taxon>
        <taxon>Insecta</taxon>
        <taxon>Pterygota</taxon>
        <taxon>Palaeoptera</taxon>
        <taxon>Odonata</taxon>
        <taxon>Epiprocta</taxon>
        <taxon>Anisoptera</taxon>
        <taxon>Libelluloidea</taxon>
        <taxon>Libellulidae</taxon>
        <taxon>Ladona</taxon>
    </lineage>
</organism>
<evidence type="ECO:0000313" key="6">
    <source>
        <dbReference type="Proteomes" id="UP000792457"/>
    </source>
</evidence>
<evidence type="ECO:0000313" key="5">
    <source>
        <dbReference type="EMBL" id="KAG8238779.1"/>
    </source>
</evidence>
<reference evidence="5" key="1">
    <citation type="submission" date="2013-04" db="EMBL/GenBank/DDBJ databases">
        <authorList>
            <person name="Qu J."/>
            <person name="Murali S.C."/>
            <person name="Bandaranaike D."/>
            <person name="Bellair M."/>
            <person name="Blankenburg K."/>
            <person name="Chao H."/>
            <person name="Dinh H."/>
            <person name="Doddapaneni H."/>
            <person name="Downs B."/>
            <person name="Dugan-Rocha S."/>
            <person name="Elkadiri S."/>
            <person name="Gnanaolivu R.D."/>
            <person name="Hernandez B."/>
            <person name="Javaid M."/>
            <person name="Jayaseelan J.C."/>
            <person name="Lee S."/>
            <person name="Li M."/>
            <person name="Ming W."/>
            <person name="Munidasa M."/>
            <person name="Muniz J."/>
            <person name="Nguyen L."/>
            <person name="Ongeri F."/>
            <person name="Osuji N."/>
            <person name="Pu L.-L."/>
            <person name="Puazo M."/>
            <person name="Qu C."/>
            <person name="Quiroz J."/>
            <person name="Raj R."/>
            <person name="Weissenberger G."/>
            <person name="Xin Y."/>
            <person name="Zou X."/>
            <person name="Han Y."/>
            <person name="Richards S."/>
            <person name="Worley K."/>
            <person name="Muzny D."/>
            <person name="Gibbs R."/>
        </authorList>
    </citation>
    <scope>NUCLEOTIDE SEQUENCE</scope>
    <source>
        <strain evidence="5">Sampled in the wild</strain>
    </source>
</reference>
<dbReference type="PANTHER" id="PTHR13463">
    <property type="entry name" value="PROTEIN C10"/>
    <property type="match status" value="1"/>
</dbReference>